<dbReference type="InParanoid" id="A0A543ASM6"/>
<proteinExistence type="predicted"/>
<keyword evidence="2" id="KW-1185">Reference proteome</keyword>
<evidence type="ECO:0000313" key="1">
    <source>
        <dbReference type="EMBL" id="TQL75578.1"/>
    </source>
</evidence>
<dbReference type="EMBL" id="VFOW01000001">
    <property type="protein sequence ID" value="TQL75578.1"/>
    <property type="molecule type" value="Genomic_DNA"/>
</dbReference>
<evidence type="ECO:0000313" key="2">
    <source>
        <dbReference type="Proteomes" id="UP000317043"/>
    </source>
</evidence>
<reference evidence="1 2" key="1">
    <citation type="submission" date="2019-06" db="EMBL/GenBank/DDBJ databases">
        <title>Sequencing the genomes of 1000 actinobacteria strains.</title>
        <authorList>
            <person name="Klenk H.-P."/>
        </authorList>
    </citation>
    <scope>NUCLEOTIDE SEQUENCE [LARGE SCALE GENOMIC DNA]</scope>
    <source>
        <strain evidence="1 2">DSM 45928</strain>
    </source>
</reference>
<dbReference type="Proteomes" id="UP000317043">
    <property type="component" value="Unassembled WGS sequence"/>
</dbReference>
<accession>A0A543ASM6</accession>
<dbReference type="RefSeq" id="WP_142035654.1">
    <property type="nucleotide sequence ID" value="NZ_JBHTGS010000001.1"/>
</dbReference>
<comment type="caution">
    <text evidence="1">The sequence shown here is derived from an EMBL/GenBank/DDBJ whole genome shotgun (WGS) entry which is preliminary data.</text>
</comment>
<protein>
    <submittedName>
        <fullName evidence="1">Uncharacterized protein</fullName>
    </submittedName>
</protein>
<name>A0A543ASM6_9ACTN</name>
<sequence length="111" mass="12807">MHRVDVEIFGTRKEAMEFFTPREDSPDTFEQTSFDADGTVEWAVGAFDAEGRYHNVLEEARAVLSFDTSDSLSAKWQRRRPDGIWIDWMAVTFDRIAAPHIEVRTKSDHTV</sequence>
<gene>
    <name evidence="1" type="ORF">FB566_1085</name>
</gene>
<dbReference type="OrthoDB" id="8481162at2"/>
<dbReference type="AlphaFoldDB" id="A0A543ASM6"/>
<organism evidence="1 2">
    <name type="scientific">Stackebrandtia endophytica</name>
    <dbReference type="NCBI Taxonomy" id="1496996"/>
    <lineage>
        <taxon>Bacteria</taxon>
        <taxon>Bacillati</taxon>
        <taxon>Actinomycetota</taxon>
        <taxon>Actinomycetes</taxon>
        <taxon>Glycomycetales</taxon>
        <taxon>Glycomycetaceae</taxon>
        <taxon>Stackebrandtia</taxon>
    </lineage>
</organism>